<organism evidence="11 12">
    <name type="scientific">Papaver atlanticum</name>
    <dbReference type="NCBI Taxonomy" id="357466"/>
    <lineage>
        <taxon>Eukaryota</taxon>
        <taxon>Viridiplantae</taxon>
        <taxon>Streptophyta</taxon>
        <taxon>Embryophyta</taxon>
        <taxon>Tracheophyta</taxon>
        <taxon>Spermatophyta</taxon>
        <taxon>Magnoliopsida</taxon>
        <taxon>Ranunculales</taxon>
        <taxon>Papaveraceae</taxon>
        <taxon>Papaveroideae</taxon>
        <taxon>Papaver</taxon>
    </lineage>
</organism>
<feature type="chain" id="PRO_5041903796" description="Peptidase metallopeptidase domain-containing protein" evidence="9">
    <location>
        <begin position="32"/>
        <end position="307"/>
    </location>
</feature>
<dbReference type="PANTHER" id="PTHR10201:SF213">
    <property type="entry name" value="METALLOENDOPROTEINASE 2-MMP-LIKE"/>
    <property type="match status" value="1"/>
</dbReference>
<dbReference type="SMART" id="SM00235">
    <property type="entry name" value="ZnMc"/>
    <property type="match status" value="1"/>
</dbReference>
<keyword evidence="3 8" id="KW-0479">Metal-binding</keyword>
<evidence type="ECO:0000256" key="4">
    <source>
        <dbReference type="ARBA" id="ARBA00022801"/>
    </source>
</evidence>
<dbReference type="SUPFAM" id="SSF55486">
    <property type="entry name" value="Metalloproteases ('zincins'), catalytic domain"/>
    <property type="match status" value="1"/>
</dbReference>
<keyword evidence="5 8" id="KW-0862">Zinc</keyword>
<comment type="similarity">
    <text evidence="1">Belongs to the peptidase M10A family. Matrix metalloproteinases (MMPs) subfamily.</text>
</comment>
<keyword evidence="12" id="KW-1185">Reference proteome</keyword>
<evidence type="ECO:0000256" key="7">
    <source>
        <dbReference type="PIRSR" id="PIRSR621190-1"/>
    </source>
</evidence>
<dbReference type="EMBL" id="JAJJMB010001750">
    <property type="protein sequence ID" value="KAI3955536.1"/>
    <property type="molecule type" value="Genomic_DNA"/>
</dbReference>
<dbReference type="GO" id="GO:0031012">
    <property type="term" value="C:extracellular matrix"/>
    <property type="evidence" value="ECO:0007669"/>
    <property type="project" value="InterPro"/>
</dbReference>
<evidence type="ECO:0000256" key="1">
    <source>
        <dbReference type="ARBA" id="ARBA00009614"/>
    </source>
</evidence>
<evidence type="ECO:0000313" key="12">
    <source>
        <dbReference type="Proteomes" id="UP001202328"/>
    </source>
</evidence>
<feature type="active site" evidence="7">
    <location>
        <position position="263"/>
    </location>
</feature>
<dbReference type="InterPro" id="IPR036365">
    <property type="entry name" value="PGBD-like_sf"/>
</dbReference>
<dbReference type="GO" id="GO:0004222">
    <property type="term" value="F:metalloendopeptidase activity"/>
    <property type="evidence" value="ECO:0007669"/>
    <property type="project" value="InterPro"/>
</dbReference>
<protein>
    <recommendedName>
        <fullName evidence="10">Peptidase metallopeptidase domain-containing protein</fullName>
    </recommendedName>
</protein>
<comment type="cofactor">
    <cofactor evidence="8">
        <name>Ca(2+)</name>
        <dbReference type="ChEBI" id="CHEBI:29108"/>
    </cofactor>
    <text evidence="8">Can bind about 5 Ca(2+) ions per subunit.</text>
</comment>
<feature type="binding site" description="in inhibited form" evidence="8">
    <location>
        <position position="117"/>
    </location>
    <ligand>
        <name>Zn(2+)</name>
        <dbReference type="ChEBI" id="CHEBI:29105"/>
        <label>2</label>
        <note>catalytic</note>
    </ligand>
</feature>
<keyword evidence="9" id="KW-0732">Signal</keyword>
<keyword evidence="2" id="KW-0645">Protease</keyword>
<name>A0AAD4THY0_9MAGN</name>
<sequence>MQTTKAVRYFQLVPFVLLITLFAILPNPTLSAAPFGFLQDLEGSHIGQTAPGLHNVKKYLKRFGYVNDGNPSAVHAYDDEFDDVLQYEIKTYQRNYGIDATGSLDAETVKQMMMPRCGRADIVDAQSFMESGKGNKKQDKPAARTPGKWSSAHLTYRFSSNSNISDKVDNQTLKYAISQAFARWEAVTNFKFTEETDDDVGTDMVIGFHKGDHGDGSSFDGQIGVVAQAFPPNDGRFYFNAEDKWSTSPGSDTMDLESVAAHEIGHLLGLEHLFEPNAIMYPVFQPGSTKRQVQVNDVKALRAIYGS</sequence>
<feature type="domain" description="Peptidase metallopeptidase" evidence="10">
    <location>
        <begin position="145"/>
        <end position="307"/>
    </location>
</feature>
<proteinExistence type="inferred from homology"/>
<feature type="binding site" evidence="8">
    <location>
        <position position="215"/>
    </location>
    <ligand>
        <name>Zn(2+)</name>
        <dbReference type="ChEBI" id="CHEBI:29105"/>
        <label>1</label>
    </ligand>
</feature>
<dbReference type="InterPro" id="IPR001818">
    <property type="entry name" value="Pept_M10_metallopeptidase"/>
</dbReference>
<evidence type="ECO:0000256" key="3">
    <source>
        <dbReference type="ARBA" id="ARBA00022723"/>
    </source>
</evidence>
<feature type="binding site" evidence="8">
    <location>
        <position position="262"/>
    </location>
    <ligand>
        <name>Zn(2+)</name>
        <dbReference type="ChEBI" id="CHEBI:29105"/>
        <label>2</label>
        <note>catalytic</note>
    </ligand>
</feature>
<keyword evidence="4" id="KW-0378">Hydrolase</keyword>
<evidence type="ECO:0000256" key="2">
    <source>
        <dbReference type="ARBA" id="ARBA00022670"/>
    </source>
</evidence>
<evidence type="ECO:0000259" key="10">
    <source>
        <dbReference type="SMART" id="SM00235"/>
    </source>
</evidence>
<dbReference type="CDD" id="cd04278">
    <property type="entry name" value="ZnMc_MMP"/>
    <property type="match status" value="1"/>
</dbReference>
<evidence type="ECO:0000256" key="6">
    <source>
        <dbReference type="ARBA" id="ARBA00023049"/>
    </source>
</evidence>
<dbReference type="InterPro" id="IPR033739">
    <property type="entry name" value="M10A_MMP"/>
</dbReference>
<accession>A0AAD4THY0</accession>
<dbReference type="GO" id="GO:0030198">
    <property type="term" value="P:extracellular matrix organization"/>
    <property type="evidence" value="ECO:0007669"/>
    <property type="project" value="TreeGrafter"/>
</dbReference>
<dbReference type="Gene3D" id="3.40.390.10">
    <property type="entry name" value="Collagenase (Catalytic Domain)"/>
    <property type="match status" value="1"/>
</dbReference>
<dbReference type="InterPro" id="IPR002477">
    <property type="entry name" value="Peptidoglycan-bd-like"/>
</dbReference>
<comment type="cofactor">
    <cofactor evidence="8">
        <name>Zn(2+)</name>
        <dbReference type="ChEBI" id="CHEBI:29105"/>
    </cofactor>
    <text evidence="8">Binds 2 Zn(2+) ions per subunit.</text>
</comment>
<dbReference type="InterPro" id="IPR006026">
    <property type="entry name" value="Peptidase_Metallo"/>
</dbReference>
<dbReference type="GO" id="GO:0030574">
    <property type="term" value="P:collagen catabolic process"/>
    <property type="evidence" value="ECO:0007669"/>
    <property type="project" value="TreeGrafter"/>
</dbReference>
<dbReference type="Pfam" id="PF00413">
    <property type="entry name" value="Peptidase_M10"/>
    <property type="match status" value="1"/>
</dbReference>
<dbReference type="Proteomes" id="UP001202328">
    <property type="component" value="Unassembled WGS sequence"/>
</dbReference>
<dbReference type="GO" id="GO:0006508">
    <property type="term" value="P:proteolysis"/>
    <property type="evidence" value="ECO:0007669"/>
    <property type="project" value="UniProtKB-KW"/>
</dbReference>
<dbReference type="PANTHER" id="PTHR10201">
    <property type="entry name" value="MATRIX METALLOPROTEINASE"/>
    <property type="match status" value="1"/>
</dbReference>
<feature type="binding site" evidence="8">
    <location>
        <position position="213"/>
    </location>
    <ligand>
        <name>Zn(2+)</name>
        <dbReference type="ChEBI" id="CHEBI:29105"/>
        <label>1</label>
    </ligand>
</feature>
<evidence type="ECO:0000256" key="8">
    <source>
        <dbReference type="PIRSR" id="PIRSR621190-2"/>
    </source>
</evidence>
<evidence type="ECO:0000256" key="5">
    <source>
        <dbReference type="ARBA" id="ARBA00022833"/>
    </source>
</evidence>
<dbReference type="Pfam" id="PF01471">
    <property type="entry name" value="PG_binding_1"/>
    <property type="match status" value="1"/>
</dbReference>
<dbReference type="InterPro" id="IPR024079">
    <property type="entry name" value="MetalloPept_cat_dom_sf"/>
</dbReference>
<comment type="caution">
    <text evidence="11">The sequence shown here is derived from an EMBL/GenBank/DDBJ whole genome shotgun (WGS) entry which is preliminary data.</text>
</comment>
<feature type="signal peptide" evidence="9">
    <location>
        <begin position="1"/>
        <end position="31"/>
    </location>
</feature>
<gene>
    <name evidence="11" type="ORF">MKW98_028481</name>
</gene>
<feature type="binding site" evidence="8">
    <location>
        <position position="221"/>
    </location>
    <ligand>
        <name>Ca(2+)</name>
        <dbReference type="ChEBI" id="CHEBI:29108"/>
        <label>3</label>
    </ligand>
</feature>
<dbReference type="InterPro" id="IPR021190">
    <property type="entry name" value="Pept_M10A"/>
</dbReference>
<feature type="binding site" evidence="8">
    <location>
        <position position="220"/>
    </location>
    <ligand>
        <name>Ca(2+)</name>
        <dbReference type="ChEBI" id="CHEBI:29108"/>
        <label>3</label>
    </ligand>
</feature>
<reference evidence="11" key="1">
    <citation type="submission" date="2022-04" db="EMBL/GenBank/DDBJ databases">
        <title>A functionally conserved STORR gene fusion in Papaver species that diverged 16.8 million years ago.</title>
        <authorList>
            <person name="Catania T."/>
        </authorList>
    </citation>
    <scope>NUCLEOTIDE SEQUENCE</scope>
    <source>
        <strain evidence="11">S-188037</strain>
    </source>
</reference>
<keyword evidence="6" id="KW-0482">Metalloprotease</keyword>
<feature type="binding site" evidence="8">
    <location>
        <position position="272"/>
    </location>
    <ligand>
        <name>Zn(2+)</name>
        <dbReference type="ChEBI" id="CHEBI:29105"/>
        <label>2</label>
        <note>catalytic</note>
    </ligand>
</feature>
<keyword evidence="8" id="KW-0106">Calcium</keyword>
<dbReference type="PRINTS" id="PR00138">
    <property type="entry name" value="MATRIXIN"/>
</dbReference>
<feature type="binding site" evidence="8">
    <location>
        <position position="203"/>
    </location>
    <ligand>
        <name>Ca(2+)</name>
        <dbReference type="ChEBI" id="CHEBI:29108"/>
        <label>2</label>
    </ligand>
</feature>
<dbReference type="GO" id="GO:0008270">
    <property type="term" value="F:zinc ion binding"/>
    <property type="evidence" value="ECO:0007669"/>
    <property type="project" value="InterPro"/>
</dbReference>
<evidence type="ECO:0000256" key="9">
    <source>
        <dbReference type="SAM" id="SignalP"/>
    </source>
</evidence>
<feature type="binding site" evidence="8">
    <location>
        <position position="280"/>
    </location>
    <ligand>
        <name>Zn(2+)</name>
        <dbReference type="ChEBI" id="CHEBI:29105"/>
        <label>2</label>
        <note>catalytic</note>
    </ligand>
</feature>
<dbReference type="AlphaFoldDB" id="A0AAD4THY0"/>
<feature type="binding site" evidence="8">
    <location>
        <position position="266"/>
    </location>
    <ligand>
        <name>Zn(2+)</name>
        <dbReference type="ChEBI" id="CHEBI:29105"/>
        <label>2</label>
        <note>catalytic</note>
    </ligand>
</feature>
<evidence type="ECO:0000313" key="11">
    <source>
        <dbReference type="EMBL" id="KAI3955536.1"/>
    </source>
</evidence>
<dbReference type="SUPFAM" id="SSF47090">
    <property type="entry name" value="PGBD-like"/>
    <property type="match status" value="1"/>
</dbReference>